<evidence type="ECO:0000313" key="2">
    <source>
        <dbReference type="Proteomes" id="UP000199288"/>
    </source>
</evidence>
<dbReference type="EMBL" id="FNQV01000009">
    <property type="protein sequence ID" value="SEA45219.1"/>
    <property type="molecule type" value="Genomic_DNA"/>
</dbReference>
<dbReference type="AlphaFoldDB" id="A0A1H4BAQ2"/>
<reference evidence="2" key="1">
    <citation type="submission" date="2016-10" db="EMBL/GenBank/DDBJ databases">
        <authorList>
            <person name="Varghese N."/>
            <person name="Submissions S."/>
        </authorList>
    </citation>
    <scope>NUCLEOTIDE SEQUENCE [LARGE SCALE GENOMIC DNA]</scope>
    <source>
        <strain evidence="2">KPR-1</strain>
    </source>
</reference>
<evidence type="ECO:0000313" key="1">
    <source>
        <dbReference type="EMBL" id="SEA45219.1"/>
    </source>
</evidence>
<accession>A0A1H4BAQ2</accession>
<protein>
    <recommendedName>
        <fullName evidence="3">Spermidine synthase</fullName>
    </recommendedName>
</protein>
<dbReference type="Proteomes" id="UP000199288">
    <property type="component" value="Unassembled WGS sequence"/>
</dbReference>
<proteinExistence type="predicted"/>
<dbReference type="RefSeq" id="WP_176780746.1">
    <property type="nucleotide sequence ID" value="NZ_FNQV01000009.1"/>
</dbReference>
<gene>
    <name evidence="1" type="ORF">SAMN02910418_01633</name>
</gene>
<sequence>MARTRASGSPTAFPAGTLTTSTGSLTFDAITPRAALLVLDGMESSYIDLDDPTHLEFEYMQQMDLAARVALGDGPIRALHLGGAGCALARAWAASRPGSRQLVVEWDAILAELAREFCDVPRAPEVKIRVAEARAALQRFPEDRWDVVVRDTFTGGAVPAHMRTYEVALSASHTLAEGGLFLANLTDRPPLAMARSEVATISAVFPHVAMIIDPAILRGRRYGNALIVAAKIPFDVTALARACRGLPLPVTVVAGEKLRDFAGTMPVLHDEAPTAP</sequence>
<dbReference type="NCBIfam" id="NF037959">
    <property type="entry name" value="MFS_SpdSyn"/>
    <property type="match status" value="1"/>
</dbReference>
<dbReference type="Gene3D" id="3.40.50.150">
    <property type="entry name" value="Vaccinia Virus protein VP39"/>
    <property type="match status" value="1"/>
</dbReference>
<dbReference type="CDD" id="cd02440">
    <property type="entry name" value="AdoMet_MTases"/>
    <property type="match status" value="1"/>
</dbReference>
<evidence type="ECO:0008006" key="3">
    <source>
        <dbReference type="Google" id="ProtNLM"/>
    </source>
</evidence>
<dbReference type="SUPFAM" id="SSF53335">
    <property type="entry name" value="S-adenosyl-L-methionine-dependent methyltransferases"/>
    <property type="match status" value="1"/>
</dbReference>
<organism evidence="1 2">
    <name type="scientific">Bowdeniella nasicola</name>
    <dbReference type="NCBI Taxonomy" id="208480"/>
    <lineage>
        <taxon>Bacteria</taxon>
        <taxon>Bacillati</taxon>
        <taxon>Actinomycetota</taxon>
        <taxon>Actinomycetes</taxon>
        <taxon>Actinomycetales</taxon>
        <taxon>Actinomycetaceae</taxon>
        <taxon>Bowdeniella</taxon>
    </lineage>
</organism>
<dbReference type="InterPro" id="IPR029063">
    <property type="entry name" value="SAM-dependent_MTases_sf"/>
</dbReference>
<keyword evidence="2" id="KW-1185">Reference proteome</keyword>
<name>A0A1H4BAQ2_9ACTO</name>